<dbReference type="STRING" id="195913.SAMN04488004_10492"/>
<dbReference type="GO" id="GO:0016151">
    <property type="term" value="F:nickel cation binding"/>
    <property type="evidence" value="ECO:0007669"/>
    <property type="project" value="UniProtKB-UniRule"/>
</dbReference>
<sequence>MTQLIVHNIVTDNHSAQVFDTCALTYDARLMRRKVLTCDGGTAVLVDLEHTTSLNDGDLLALNDGRFIRIKAAAEPLYRVAGDLVRMAWHIGNRHMPCQFAGDHLLILRDPVIGHMLRDHLGADVAEIDAPFTPEGGAYGHGRTMPHAH</sequence>
<reference evidence="7 8" key="1">
    <citation type="submission" date="2016-10" db="EMBL/GenBank/DDBJ databases">
        <authorList>
            <person name="de Groot N.N."/>
        </authorList>
    </citation>
    <scope>NUCLEOTIDE SEQUENCE [LARGE SCALE GENOMIC DNA]</scope>
    <source>
        <strain evidence="7 8">DSM 16199</strain>
    </source>
</reference>
<dbReference type="Proteomes" id="UP000199550">
    <property type="component" value="Unassembled WGS sequence"/>
</dbReference>
<name>A0A1I4DE03_9RHOB</name>
<dbReference type="AlphaFoldDB" id="A0A1I4DE03"/>
<dbReference type="EMBL" id="FOTF01000004">
    <property type="protein sequence ID" value="SFK91888.1"/>
    <property type="molecule type" value="Genomic_DNA"/>
</dbReference>
<keyword evidence="8" id="KW-1185">Reference proteome</keyword>
<dbReference type="InterPro" id="IPR007864">
    <property type="entry name" value="UreE_C_dom"/>
</dbReference>
<evidence type="ECO:0000313" key="8">
    <source>
        <dbReference type="Proteomes" id="UP000199550"/>
    </source>
</evidence>
<evidence type="ECO:0000256" key="1">
    <source>
        <dbReference type="ARBA" id="ARBA00004496"/>
    </source>
</evidence>
<accession>A0A1I4DE03</accession>
<dbReference type="InterPro" id="IPR036118">
    <property type="entry name" value="UreE_N_sf"/>
</dbReference>
<dbReference type="CDD" id="cd00571">
    <property type="entry name" value="UreE"/>
    <property type="match status" value="1"/>
</dbReference>
<organism evidence="7 8">
    <name type="scientific">Loktanella salsilacus</name>
    <dbReference type="NCBI Taxonomy" id="195913"/>
    <lineage>
        <taxon>Bacteria</taxon>
        <taxon>Pseudomonadati</taxon>
        <taxon>Pseudomonadota</taxon>
        <taxon>Alphaproteobacteria</taxon>
        <taxon>Rhodobacterales</taxon>
        <taxon>Roseobacteraceae</taxon>
        <taxon>Loktanella</taxon>
    </lineage>
</organism>
<comment type="subcellular location">
    <subcellularLocation>
        <location evidence="1 5">Cytoplasm</location>
    </subcellularLocation>
</comment>
<proteinExistence type="inferred from homology"/>
<dbReference type="Gene3D" id="3.30.70.790">
    <property type="entry name" value="UreE, C-terminal domain"/>
    <property type="match status" value="1"/>
</dbReference>
<dbReference type="InterPro" id="IPR004029">
    <property type="entry name" value="UreE_N"/>
</dbReference>
<dbReference type="OrthoDB" id="9802215at2"/>
<dbReference type="Pfam" id="PF05194">
    <property type="entry name" value="UreE_C"/>
    <property type="match status" value="1"/>
</dbReference>
<dbReference type="SUPFAM" id="SSF69287">
    <property type="entry name" value="Urease metallochaperone UreE, N-terminal domain"/>
    <property type="match status" value="1"/>
</dbReference>
<keyword evidence="4 5" id="KW-0143">Chaperone</keyword>
<dbReference type="SUPFAM" id="SSF69737">
    <property type="entry name" value="Urease metallochaperone UreE, C-terminal domain"/>
    <property type="match status" value="1"/>
</dbReference>
<dbReference type="GO" id="GO:0006457">
    <property type="term" value="P:protein folding"/>
    <property type="evidence" value="ECO:0007669"/>
    <property type="project" value="InterPro"/>
</dbReference>
<protein>
    <recommendedName>
        <fullName evidence="5">Urease accessory protein UreE</fullName>
    </recommendedName>
</protein>
<evidence type="ECO:0000256" key="3">
    <source>
        <dbReference type="ARBA" id="ARBA00022596"/>
    </source>
</evidence>
<dbReference type="Gene3D" id="2.60.260.20">
    <property type="entry name" value="Urease metallochaperone UreE, N-terminal domain"/>
    <property type="match status" value="1"/>
</dbReference>
<dbReference type="GO" id="GO:0051082">
    <property type="term" value="F:unfolded protein binding"/>
    <property type="evidence" value="ECO:0007669"/>
    <property type="project" value="UniProtKB-UniRule"/>
</dbReference>
<dbReference type="HAMAP" id="MF_00822">
    <property type="entry name" value="UreE"/>
    <property type="match status" value="1"/>
</dbReference>
<evidence type="ECO:0000256" key="2">
    <source>
        <dbReference type="ARBA" id="ARBA00022490"/>
    </source>
</evidence>
<dbReference type="RefSeq" id="WP_090186238.1">
    <property type="nucleotide sequence ID" value="NZ_CAXYBM010000023.1"/>
</dbReference>
<comment type="similarity">
    <text evidence="5">Belongs to the UreE family.</text>
</comment>
<gene>
    <name evidence="5" type="primary">ureE</name>
    <name evidence="7" type="ORF">SAMN04488004_10492</name>
</gene>
<keyword evidence="2 5" id="KW-0963">Cytoplasm</keyword>
<dbReference type="GO" id="GO:0019627">
    <property type="term" value="P:urea metabolic process"/>
    <property type="evidence" value="ECO:0007669"/>
    <property type="project" value="InterPro"/>
</dbReference>
<comment type="function">
    <text evidence="5">Involved in urease metallocenter assembly. Binds nickel. Probably functions as a nickel donor during metallocenter assembly.</text>
</comment>
<dbReference type="Pfam" id="PF02814">
    <property type="entry name" value="UreE_N"/>
    <property type="match status" value="1"/>
</dbReference>
<feature type="domain" description="UreE urease accessory N-terminal" evidence="6">
    <location>
        <begin position="4"/>
        <end position="68"/>
    </location>
</feature>
<dbReference type="PIRSF" id="PIRSF036402">
    <property type="entry name" value="Ureas_acces_UreE"/>
    <property type="match status" value="1"/>
</dbReference>
<dbReference type="InterPro" id="IPR012406">
    <property type="entry name" value="UreE"/>
</dbReference>
<evidence type="ECO:0000256" key="5">
    <source>
        <dbReference type="HAMAP-Rule" id="MF_00822"/>
    </source>
</evidence>
<dbReference type="GO" id="GO:0005737">
    <property type="term" value="C:cytoplasm"/>
    <property type="evidence" value="ECO:0007669"/>
    <property type="project" value="UniProtKB-SubCell"/>
</dbReference>
<keyword evidence="3 5" id="KW-0533">Nickel</keyword>
<evidence type="ECO:0000313" key="7">
    <source>
        <dbReference type="EMBL" id="SFK91888.1"/>
    </source>
</evidence>
<dbReference type="SMART" id="SM00988">
    <property type="entry name" value="UreE_N"/>
    <property type="match status" value="1"/>
</dbReference>
<evidence type="ECO:0000259" key="6">
    <source>
        <dbReference type="SMART" id="SM00988"/>
    </source>
</evidence>
<dbReference type="GO" id="GO:0065003">
    <property type="term" value="P:protein-containing complex assembly"/>
    <property type="evidence" value="ECO:0007669"/>
    <property type="project" value="InterPro"/>
</dbReference>
<evidence type="ECO:0000256" key="4">
    <source>
        <dbReference type="ARBA" id="ARBA00023186"/>
    </source>
</evidence>